<keyword evidence="3" id="KW-1185">Reference proteome</keyword>
<dbReference type="EMBL" id="JASCZI010211506">
    <property type="protein sequence ID" value="MED6193394.1"/>
    <property type="molecule type" value="Genomic_DNA"/>
</dbReference>
<evidence type="ECO:0000256" key="1">
    <source>
        <dbReference type="SAM" id="MobiDB-lite"/>
    </source>
</evidence>
<proteinExistence type="predicted"/>
<dbReference type="Proteomes" id="UP001341840">
    <property type="component" value="Unassembled WGS sequence"/>
</dbReference>
<gene>
    <name evidence="2" type="ORF">PIB30_018923</name>
</gene>
<sequence length="187" mass="21813">MGSGIIYYEIEKREKYEDSDERANSDLEVVKTRRYHFDDESLIHPLHSVCFDPDHPYELLVEIFWLLSVGDLRIRRIPIHKYRVHQEELVRRPNQPVREVGRPIKSWEFIPSSEGCMCEGDDVEDKGVEEGDEVEKNGDVIGVGGEGNKSEEEEDLEADVPEKEMHVIPRPMDVDVDKDFLQYLEEL</sequence>
<feature type="region of interest" description="Disordered" evidence="1">
    <location>
        <begin position="122"/>
        <end position="163"/>
    </location>
</feature>
<feature type="compositionally biased region" description="Basic and acidic residues" evidence="1">
    <location>
        <begin position="125"/>
        <end position="138"/>
    </location>
</feature>
<evidence type="ECO:0000313" key="3">
    <source>
        <dbReference type="Proteomes" id="UP001341840"/>
    </source>
</evidence>
<name>A0ABU6X788_9FABA</name>
<evidence type="ECO:0000313" key="2">
    <source>
        <dbReference type="EMBL" id="MED6193394.1"/>
    </source>
</evidence>
<accession>A0ABU6X788</accession>
<reference evidence="2 3" key="1">
    <citation type="journal article" date="2023" name="Plants (Basel)">
        <title>Bridging the Gap: Combining Genomics and Transcriptomics Approaches to Understand Stylosanthes scabra, an Orphan Legume from the Brazilian Caatinga.</title>
        <authorList>
            <person name="Ferreira-Neto J.R.C."/>
            <person name="da Silva M.D."/>
            <person name="Binneck E."/>
            <person name="de Melo N.F."/>
            <person name="da Silva R.H."/>
            <person name="de Melo A.L.T.M."/>
            <person name="Pandolfi V."/>
            <person name="Bustamante F.O."/>
            <person name="Brasileiro-Vidal A.C."/>
            <person name="Benko-Iseppon A.M."/>
        </authorList>
    </citation>
    <scope>NUCLEOTIDE SEQUENCE [LARGE SCALE GENOMIC DNA]</scope>
    <source>
        <tissue evidence="2">Leaves</tissue>
    </source>
</reference>
<comment type="caution">
    <text evidence="2">The sequence shown here is derived from an EMBL/GenBank/DDBJ whole genome shotgun (WGS) entry which is preliminary data.</text>
</comment>
<protein>
    <submittedName>
        <fullName evidence="2">Uncharacterized protein</fullName>
    </submittedName>
</protein>
<organism evidence="2 3">
    <name type="scientific">Stylosanthes scabra</name>
    <dbReference type="NCBI Taxonomy" id="79078"/>
    <lineage>
        <taxon>Eukaryota</taxon>
        <taxon>Viridiplantae</taxon>
        <taxon>Streptophyta</taxon>
        <taxon>Embryophyta</taxon>
        <taxon>Tracheophyta</taxon>
        <taxon>Spermatophyta</taxon>
        <taxon>Magnoliopsida</taxon>
        <taxon>eudicotyledons</taxon>
        <taxon>Gunneridae</taxon>
        <taxon>Pentapetalae</taxon>
        <taxon>rosids</taxon>
        <taxon>fabids</taxon>
        <taxon>Fabales</taxon>
        <taxon>Fabaceae</taxon>
        <taxon>Papilionoideae</taxon>
        <taxon>50 kb inversion clade</taxon>
        <taxon>dalbergioids sensu lato</taxon>
        <taxon>Dalbergieae</taxon>
        <taxon>Pterocarpus clade</taxon>
        <taxon>Stylosanthes</taxon>
    </lineage>
</organism>